<dbReference type="RefSeq" id="WP_265767377.1">
    <property type="nucleotide sequence ID" value="NZ_JAGGJA010000014.1"/>
</dbReference>
<reference evidence="1 2" key="1">
    <citation type="submission" date="2021-03" db="EMBL/GenBank/DDBJ databases">
        <title>Aliifodinibius sp. nov., a new bacterium isolated from saline soil.</title>
        <authorList>
            <person name="Galisteo C."/>
            <person name="De La Haba R."/>
            <person name="Sanchez-Porro C."/>
            <person name="Ventosa A."/>
        </authorList>
    </citation>
    <scope>NUCLEOTIDE SEQUENCE [LARGE SCALE GENOMIC DNA]</scope>
    <source>
        <strain evidence="1 2">1BSP15-2V2</strain>
    </source>
</reference>
<dbReference type="EMBL" id="JAGGJA010000014">
    <property type="protein sequence ID" value="MCW9708590.1"/>
    <property type="molecule type" value="Genomic_DNA"/>
</dbReference>
<evidence type="ECO:0000313" key="1">
    <source>
        <dbReference type="EMBL" id="MCW9708590.1"/>
    </source>
</evidence>
<keyword evidence="2" id="KW-1185">Reference proteome</keyword>
<organism evidence="1 2">
    <name type="scientific">Fodinibius salsisoli</name>
    <dbReference type="NCBI Taxonomy" id="2820877"/>
    <lineage>
        <taxon>Bacteria</taxon>
        <taxon>Pseudomonadati</taxon>
        <taxon>Balneolota</taxon>
        <taxon>Balneolia</taxon>
        <taxon>Balneolales</taxon>
        <taxon>Balneolaceae</taxon>
        <taxon>Fodinibius</taxon>
    </lineage>
</organism>
<accession>A0ABT3PRV6</accession>
<comment type="caution">
    <text evidence="1">The sequence shown here is derived from an EMBL/GenBank/DDBJ whole genome shotgun (WGS) entry which is preliminary data.</text>
</comment>
<sequence>MDFRSKYWVAIFPYLKTSEHLQYKDLTVRNSEDLENIPDEIVGYIEELTSMFYLRYGVQIEKLSFAYHITEKEVQSPNDFIEELNEFQTLLCFIYSSPHPTSNEPFFSYEHSSYFLFRPTEFSKNLIYNNHNVNVQIDIDELDINDRKEIAGYEGKLNNKTMLWVTHRDKIFPPVAHMWLNIPQDLHKNFSNSLDPSSRYYPVVNYFARRKEKDELGQRVLTSINWYNRSLLMDIEDEVALVNLAIAFECLLNLDQGNKITERFKETVNVLLGGFPRLESWLEQFYDARSEIMHEGKSKNLSFVPTDNPSKNDSDELIYRPLVSYGRKIFIACVTTILSGARISKKMNLSSQLVTNKQRIEKICRKLSSNNGNAKDRILSVSKEIREIETYRFVPEQGLKIDQLIGVLKLLTKQYLLTDPDISSELTNNMQNFSKSDVKDHFKTLSNLNDIVQNLDDLPSSRPNDTSGIFLIVRSLIDSIWHYVFRYYFQLKQEQS</sequence>
<proteinExistence type="predicted"/>
<gene>
    <name evidence="1" type="ORF">J6I44_17140</name>
</gene>
<dbReference type="Proteomes" id="UP001207918">
    <property type="component" value="Unassembled WGS sequence"/>
</dbReference>
<name>A0ABT3PRV6_9BACT</name>
<protein>
    <recommendedName>
        <fullName evidence="3">Apea-like HEPN domain-containing protein</fullName>
    </recommendedName>
</protein>
<evidence type="ECO:0008006" key="3">
    <source>
        <dbReference type="Google" id="ProtNLM"/>
    </source>
</evidence>
<evidence type="ECO:0000313" key="2">
    <source>
        <dbReference type="Proteomes" id="UP001207918"/>
    </source>
</evidence>